<dbReference type="Proteomes" id="UP000250434">
    <property type="component" value="Chromosome"/>
</dbReference>
<dbReference type="PANTHER" id="PTHR10837:SF8">
    <property type="entry name" value="PROTEIN-ARGININE DEIMINASE"/>
    <property type="match status" value="1"/>
</dbReference>
<dbReference type="InterPro" id="IPR013530">
    <property type="entry name" value="PAD_C"/>
</dbReference>
<dbReference type="PANTHER" id="PTHR10837">
    <property type="entry name" value="PEPTIDYLARGININE DEIMINASE"/>
    <property type="match status" value="1"/>
</dbReference>
<dbReference type="SUPFAM" id="SSF55909">
    <property type="entry name" value="Pentein"/>
    <property type="match status" value="1"/>
</dbReference>
<feature type="domain" description="Protein-arginine deiminase C-terminal" evidence="1">
    <location>
        <begin position="172"/>
        <end position="580"/>
    </location>
</feature>
<dbReference type="GO" id="GO:0005737">
    <property type="term" value="C:cytoplasm"/>
    <property type="evidence" value="ECO:0007669"/>
    <property type="project" value="InterPro"/>
</dbReference>
<gene>
    <name evidence="2" type="ORF">A4R43_12550</name>
</gene>
<name>A0A344L5F6_9PSEU</name>
<sequence>MLVLVQPASAQAGAATETAGALLRGDSIMLANLDDDEGRCRVDEADLDRPGLEVDHRLAACHDAADERVNGRADEDDLARVRIVPRPWLGPGASGVLRLDDDSRARVFLREDGRFRPLAPGDGVLTAAQLRSGAELGIEGRDIVRDRAEWDGVVTLVLEVTDGNRAWQAQHRIRVAPLLLQNDLQRAVTVFAGRPGAGPGLPDDGAPLHPPPGVPGEWEPFAGSLGEAARKAGSELRFITGSHRWWKDVWWQDLFEPAVASMPARHGVQTMRVAIRSANLWDLAGPDGTAERTLRPAGRLLFRDLRGPDVAVVQEFTDEGRDFGIDLRNATGNFETLPPYAGHPQGRVLYGSAPPGSPLRPDPAFVRLLDSQGQQPPVVLDTSWLAIGHVDETTHVVRAGNDRGWTVMVADPRQAVELLREARRQGGGQTRLFADTNSPERPTVDELLGDPGLLADNEFSAGKIDAQIEVLLAETGLRAEELVRVPVLFKQHNDYPLMIAYTPGIPNGLSLTSREFAAPDPHGPEVGGRDLFQRVTEEALARNGVRVRWVEDFYWAHLAFGEVHCVTNAWRDTSGGSPWWLTGA</sequence>
<evidence type="ECO:0000259" key="1">
    <source>
        <dbReference type="Pfam" id="PF03068"/>
    </source>
</evidence>
<evidence type="ECO:0000313" key="2">
    <source>
        <dbReference type="EMBL" id="AXB43280.1"/>
    </source>
</evidence>
<dbReference type="GO" id="GO:0005509">
    <property type="term" value="F:calcium ion binding"/>
    <property type="evidence" value="ECO:0007669"/>
    <property type="project" value="InterPro"/>
</dbReference>
<dbReference type="EMBL" id="CP015163">
    <property type="protein sequence ID" value="AXB43280.1"/>
    <property type="molecule type" value="Genomic_DNA"/>
</dbReference>
<dbReference type="InterPro" id="IPR004303">
    <property type="entry name" value="PAD"/>
</dbReference>
<reference evidence="2 3" key="1">
    <citation type="submission" date="2016-04" db="EMBL/GenBank/DDBJ databases">
        <title>Complete genome sequence and analysis of deep-sea sediment isolate, Amycolatopsis sp. WP1.</title>
        <authorList>
            <person name="Wang H."/>
            <person name="Chen S."/>
            <person name="Wu Q."/>
        </authorList>
    </citation>
    <scope>NUCLEOTIDE SEQUENCE [LARGE SCALE GENOMIC DNA]</scope>
    <source>
        <strain evidence="2 3">WP1</strain>
    </source>
</reference>
<keyword evidence="3" id="KW-1185">Reference proteome</keyword>
<dbReference type="OrthoDB" id="249764at2"/>
<dbReference type="AlphaFoldDB" id="A0A344L5F6"/>
<evidence type="ECO:0000313" key="3">
    <source>
        <dbReference type="Proteomes" id="UP000250434"/>
    </source>
</evidence>
<dbReference type="GO" id="GO:0004668">
    <property type="term" value="F:protein-arginine deiminase activity"/>
    <property type="evidence" value="ECO:0007669"/>
    <property type="project" value="InterPro"/>
</dbReference>
<dbReference type="Gene3D" id="3.75.10.10">
    <property type="entry name" value="L-arginine/glycine Amidinotransferase, Chain A"/>
    <property type="match status" value="1"/>
</dbReference>
<proteinExistence type="predicted"/>
<protein>
    <recommendedName>
        <fullName evidence="1">Protein-arginine deiminase C-terminal domain-containing protein</fullName>
    </recommendedName>
</protein>
<dbReference type="Pfam" id="PF03068">
    <property type="entry name" value="PAD"/>
    <property type="match status" value="1"/>
</dbReference>
<organism evidence="2 3">
    <name type="scientific">Amycolatopsis albispora</name>
    <dbReference type="NCBI Taxonomy" id="1804986"/>
    <lineage>
        <taxon>Bacteria</taxon>
        <taxon>Bacillati</taxon>
        <taxon>Actinomycetota</taxon>
        <taxon>Actinomycetes</taxon>
        <taxon>Pseudonocardiales</taxon>
        <taxon>Pseudonocardiaceae</taxon>
        <taxon>Amycolatopsis</taxon>
    </lineage>
</organism>
<dbReference type="KEGG" id="aab:A4R43_12550"/>
<accession>A0A344L5F6</accession>